<dbReference type="Proteomes" id="UP000018144">
    <property type="component" value="Unassembled WGS sequence"/>
</dbReference>
<gene>
    <name evidence="2" type="ORF">PCON_11850</name>
</gene>
<feature type="region of interest" description="Disordered" evidence="1">
    <location>
        <begin position="1"/>
        <end position="48"/>
    </location>
</feature>
<evidence type="ECO:0000313" key="3">
    <source>
        <dbReference type="Proteomes" id="UP000018144"/>
    </source>
</evidence>
<dbReference type="AlphaFoldDB" id="U4L638"/>
<keyword evidence="3" id="KW-1185">Reference proteome</keyword>
<feature type="compositionally biased region" description="Polar residues" evidence="1">
    <location>
        <begin position="1"/>
        <end position="12"/>
    </location>
</feature>
<evidence type="ECO:0000313" key="2">
    <source>
        <dbReference type="EMBL" id="CCX12256.1"/>
    </source>
</evidence>
<proteinExistence type="predicted"/>
<organism evidence="2 3">
    <name type="scientific">Pyronema omphalodes (strain CBS 100304)</name>
    <name type="common">Pyronema confluens</name>
    <dbReference type="NCBI Taxonomy" id="1076935"/>
    <lineage>
        <taxon>Eukaryota</taxon>
        <taxon>Fungi</taxon>
        <taxon>Dikarya</taxon>
        <taxon>Ascomycota</taxon>
        <taxon>Pezizomycotina</taxon>
        <taxon>Pezizomycetes</taxon>
        <taxon>Pezizales</taxon>
        <taxon>Pyronemataceae</taxon>
        <taxon>Pyronema</taxon>
    </lineage>
</organism>
<evidence type="ECO:0000256" key="1">
    <source>
        <dbReference type="SAM" id="MobiDB-lite"/>
    </source>
</evidence>
<accession>U4L638</accession>
<reference evidence="2 3" key="1">
    <citation type="journal article" date="2013" name="PLoS Genet.">
        <title>The genome and development-dependent transcriptomes of Pyronema confluens: a window into fungal evolution.</title>
        <authorList>
            <person name="Traeger S."/>
            <person name="Altegoer F."/>
            <person name="Freitag M."/>
            <person name="Gabaldon T."/>
            <person name="Kempken F."/>
            <person name="Kumar A."/>
            <person name="Marcet-Houben M."/>
            <person name="Poggeler S."/>
            <person name="Stajich J.E."/>
            <person name="Nowrousian M."/>
        </authorList>
    </citation>
    <scope>NUCLEOTIDE SEQUENCE [LARGE SCALE GENOMIC DNA]</scope>
    <source>
        <strain evidence="3">CBS 100304</strain>
        <tissue evidence="2">Vegetative mycelium</tissue>
    </source>
</reference>
<feature type="compositionally biased region" description="Basic and acidic residues" evidence="1">
    <location>
        <begin position="29"/>
        <end position="40"/>
    </location>
</feature>
<name>U4L638_PYROM</name>
<sequence>MTQGNTSCSYHSSPPEVGRCSGRFPEPPLKPRQEPIRQFDESPSFYSP</sequence>
<protein>
    <submittedName>
        <fullName evidence="2">Uncharacterized protein</fullName>
    </submittedName>
</protein>
<dbReference type="EMBL" id="HF935685">
    <property type="protein sequence ID" value="CCX12256.1"/>
    <property type="molecule type" value="Genomic_DNA"/>
</dbReference>